<dbReference type="InterPro" id="IPR010985">
    <property type="entry name" value="Ribbon_hlx_hlx"/>
</dbReference>
<protein>
    <recommendedName>
        <fullName evidence="4">Ribbon-helix-helix protein CopG domain-containing protein</fullName>
    </recommendedName>
</protein>
<organism evidence="2 3">
    <name type="scientific">Paragemmobacter amnigenus</name>
    <dbReference type="NCBI Taxonomy" id="2852097"/>
    <lineage>
        <taxon>Bacteria</taxon>
        <taxon>Pseudomonadati</taxon>
        <taxon>Pseudomonadota</taxon>
        <taxon>Alphaproteobacteria</taxon>
        <taxon>Rhodobacterales</taxon>
        <taxon>Paracoccaceae</taxon>
        <taxon>Paragemmobacter</taxon>
    </lineage>
</organism>
<dbReference type="EMBL" id="JAAATX020000013">
    <property type="protein sequence ID" value="MBU9699585.1"/>
    <property type="molecule type" value="Genomic_DNA"/>
</dbReference>
<keyword evidence="3" id="KW-1185">Reference proteome</keyword>
<accession>A0ABS6JB41</accession>
<dbReference type="Proteomes" id="UP000731907">
    <property type="component" value="Unassembled WGS sequence"/>
</dbReference>
<evidence type="ECO:0000256" key="1">
    <source>
        <dbReference type="SAM" id="MobiDB-lite"/>
    </source>
</evidence>
<sequence length="94" mass="10538">MAAAPYSIRLDDDLRKALEREAEIEDRTAAQLAVRAIRSMLEAKASKRDALNAALQRAEQGRFISSGAMNAWLESWDSEEERPAPQPDILPDDR</sequence>
<dbReference type="RefSeq" id="WP_161763699.1">
    <property type="nucleotide sequence ID" value="NZ_JAAATX020000013.1"/>
</dbReference>
<name>A0ABS6JB41_9RHOB</name>
<reference evidence="2 3" key="1">
    <citation type="submission" date="2021-06" db="EMBL/GenBank/DDBJ databases">
        <title>Rhodobacteraceae bacterium strain HSP-20.</title>
        <authorList>
            <person name="Chen W.-M."/>
        </authorList>
    </citation>
    <scope>NUCLEOTIDE SEQUENCE [LARGE SCALE GENOMIC DNA]</scope>
    <source>
        <strain evidence="2 3">HSP-20</strain>
    </source>
</reference>
<proteinExistence type="predicted"/>
<feature type="region of interest" description="Disordered" evidence="1">
    <location>
        <begin position="74"/>
        <end position="94"/>
    </location>
</feature>
<evidence type="ECO:0000313" key="2">
    <source>
        <dbReference type="EMBL" id="MBU9699585.1"/>
    </source>
</evidence>
<comment type="caution">
    <text evidence="2">The sequence shown here is derived from an EMBL/GenBank/DDBJ whole genome shotgun (WGS) entry which is preliminary data.</text>
</comment>
<dbReference type="SUPFAM" id="SSF47598">
    <property type="entry name" value="Ribbon-helix-helix"/>
    <property type="match status" value="1"/>
</dbReference>
<evidence type="ECO:0008006" key="4">
    <source>
        <dbReference type="Google" id="ProtNLM"/>
    </source>
</evidence>
<gene>
    <name evidence="2" type="ORF">GU927_017205</name>
</gene>
<evidence type="ECO:0000313" key="3">
    <source>
        <dbReference type="Proteomes" id="UP000731907"/>
    </source>
</evidence>